<reference evidence="9 10" key="1">
    <citation type="submission" date="2015-09" db="EMBL/GenBank/DDBJ databases">
        <title>Draft genome sequence of Kouleothrix aurantiaca JCM 19913.</title>
        <authorList>
            <person name="Hemp J."/>
        </authorList>
    </citation>
    <scope>NUCLEOTIDE SEQUENCE [LARGE SCALE GENOMIC DNA]</scope>
    <source>
        <strain evidence="9 10">COM-B</strain>
    </source>
</reference>
<protein>
    <submittedName>
        <fullName evidence="9">NADH-quinone oxidoreductase subunit N</fullName>
    </submittedName>
</protein>
<feature type="transmembrane region" description="Helical" evidence="7">
    <location>
        <begin position="356"/>
        <end position="377"/>
    </location>
</feature>
<dbReference type="NCBIfam" id="TIGR01770">
    <property type="entry name" value="NDH_I_N"/>
    <property type="match status" value="1"/>
</dbReference>
<feature type="transmembrane region" description="Helical" evidence="7">
    <location>
        <begin position="287"/>
        <end position="304"/>
    </location>
</feature>
<comment type="caution">
    <text evidence="9">The sequence shown here is derived from an EMBL/GenBank/DDBJ whole genome shotgun (WGS) entry which is preliminary data.</text>
</comment>
<keyword evidence="4 7" id="KW-1133">Transmembrane helix</keyword>
<evidence type="ECO:0000313" key="9">
    <source>
        <dbReference type="EMBL" id="KPV52688.1"/>
    </source>
</evidence>
<feature type="transmembrane region" description="Helical" evidence="7">
    <location>
        <begin position="430"/>
        <end position="453"/>
    </location>
</feature>
<feature type="transmembrane region" description="Helical" evidence="7">
    <location>
        <begin position="251"/>
        <end position="275"/>
    </location>
</feature>
<dbReference type="AlphaFoldDB" id="A0A0P9D3X0"/>
<accession>A0A0P9D3X0</accession>
<dbReference type="EMBL" id="LJCR01000461">
    <property type="protein sequence ID" value="KPV52688.1"/>
    <property type="molecule type" value="Genomic_DNA"/>
</dbReference>
<keyword evidence="5 7" id="KW-0472">Membrane</keyword>
<gene>
    <name evidence="9" type="ORF">SE17_13980</name>
</gene>
<dbReference type="InterPro" id="IPR001750">
    <property type="entry name" value="ND/Mrp_TM"/>
</dbReference>
<dbReference type="Proteomes" id="UP000050509">
    <property type="component" value="Unassembled WGS sequence"/>
</dbReference>
<evidence type="ECO:0000256" key="2">
    <source>
        <dbReference type="ARBA" id="ARBA00022475"/>
    </source>
</evidence>
<evidence type="ECO:0000256" key="1">
    <source>
        <dbReference type="ARBA" id="ARBA00004127"/>
    </source>
</evidence>
<feature type="transmembrane region" description="Helical" evidence="7">
    <location>
        <begin position="141"/>
        <end position="158"/>
    </location>
</feature>
<evidence type="ECO:0000256" key="4">
    <source>
        <dbReference type="ARBA" id="ARBA00022989"/>
    </source>
</evidence>
<feature type="transmembrane region" description="Helical" evidence="7">
    <location>
        <begin position="465"/>
        <end position="486"/>
    </location>
</feature>
<dbReference type="InterPro" id="IPR010096">
    <property type="entry name" value="NADH-Q_OxRdtase_suN/2"/>
</dbReference>
<name>A0A0P9D3X0_9CHLR</name>
<feature type="transmembrane region" description="Helical" evidence="7">
    <location>
        <begin position="324"/>
        <end position="344"/>
    </location>
</feature>
<dbReference type="GO" id="GO:0042773">
    <property type="term" value="P:ATP synthesis coupled electron transport"/>
    <property type="evidence" value="ECO:0007669"/>
    <property type="project" value="InterPro"/>
</dbReference>
<evidence type="ECO:0000313" key="10">
    <source>
        <dbReference type="Proteomes" id="UP000050509"/>
    </source>
</evidence>
<evidence type="ECO:0000256" key="5">
    <source>
        <dbReference type="ARBA" id="ARBA00023136"/>
    </source>
</evidence>
<feature type="transmembrane region" description="Helical" evidence="7">
    <location>
        <begin position="389"/>
        <end position="410"/>
    </location>
</feature>
<sequence>MTFQITDIPRLLPELMLFALALLVLGTDVLERWGSDAQSQLERGKAAGQLTAIGLGFVFLVGLVQSKYLFTIPEPTADTNGVVAYLMALGRNLQAGGPGGSPILGAFATDNLTMIARLTFIGAAFLTTLLALDFRPSGNPGEFYALILFSTAGMNFMAASSELILAYIALELSSISLYILAGYFRNERVSAEAGIKYFLFGALSSGILLYGMSLAYGFTASANHAAGGQPIIATLFSEIAKAGASSPNGSLLTLSVIFIIAGIGYKVAVVPFHSWSPDVYQGAPTPITAFISTASKTAGFLLLYRVLVTAFPSLAGKPGFESGFGGWTSLLAIIALVTVVFGNLSALPQKNAKRLLAYSSIGHAGFLLLAILLWTSSSLSDRTFGTASLIYYLIAYTVTNLGAFGALAVIRDAVGGDDMSDLNGLWRRNIGLTLMLTVLVLSLAGVPPLSGFWAKFFVFMAGYQAGALLVVSISVAMTIVSLYYYLGFLKAMWMNPPKSTEPVTTPPAMNATLIVATVLV</sequence>
<feature type="transmembrane region" description="Helical" evidence="7">
    <location>
        <begin position="197"/>
        <end position="218"/>
    </location>
</feature>
<comment type="subcellular location">
    <subcellularLocation>
        <location evidence="1">Endomembrane system</location>
        <topology evidence="1">Multi-pass membrane protein</topology>
    </subcellularLocation>
    <subcellularLocation>
        <location evidence="6">Membrane</location>
        <topology evidence="6">Multi-pass membrane protein</topology>
    </subcellularLocation>
</comment>
<proteinExistence type="inferred from homology"/>
<evidence type="ECO:0000259" key="8">
    <source>
        <dbReference type="Pfam" id="PF00361"/>
    </source>
</evidence>
<keyword evidence="2" id="KW-1003">Cell membrane</keyword>
<dbReference type="PANTHER" id="PTHR22773">
    <property type="entry name" value="NADH DEHYDROGENASE"/>
    <property type="match status" value="1"/>
</dbReference>
<evidence type="ECO:0000256" key="6">
    <source>
        <dbReference type="RuleBase" id="RU000320"/>
    </source>
</evidence>
<dbReference type="PATRIC" id="fig|186479.3.peg.8441"/>
<dbReference type="GO" id="GO:0012505">
    <property type="term" value="C:endomembrane system"/>
    <property type="evidence" value="ECO:0007669"/>
    <property type="project" value="UniProtKB-SubCell"/>
</dbReference>
<evidence type="ECO:0000256" key="7">
    <source>
        <dbReference type="SAM" id="Phobius"/>
    </source>
</evidence>
<keyword evidence="3 6" id="KW-0812">Transmembrane</keyword>
<feature type="transmembrane region" description="Helical" evidence="7">
    <location>
        <begin position="46"/>
        <end position="64"/>
    </location>
</feature>
<dbReference type="GO" id="GO:0008137">
    <property type="term" value="F:NADH dehydrogenase (ubiquinone) activity"/>
    <property type="evidence" value="ECO:0007669"/>
    <property type="project" value="InterPro"/>
</dbReference>
<feature type="transmembrane region" description="Helical" evidence="7">
    <location>
        <begin position="114"/>
        <end position="134"/>
    </location>
</feature>
<feature type="domain" description="NADH:quinone oxidoreductase/Mrp antiporter transmembrane" evidence="8">
    <location>
        <begin position="160"/>
        <end position="478"/>
    </location>
</feature>
<dbReference type="Pfam" id="PF00361">
    <property type="entry name" value="Proton_antipo_M"/>
    <property type="match status" value="1"/>
</dbReference>
<feature type="non-terminal residue" evidence="9">
    <location>
        <position position="520"/>
    </location>
</feature>
<keyword evidence="10" id="KW-1185">Reference proteome</keyword>
<evidence type="ECO:0000256" key="3">
    <source>
        <dbReference type="ARBA" id="ARBA00022692"/>
    </source>
</evidence>
<organism evidence="9 10">
    <name type="scientific">Kouleothrix aurantiaca</name>
    <dbReference type="NCBI Taxonomy" id="186479"/>
    <lineage>
        <taxon>Bacteria</taxon>
        <taxon>Bacillati</taxon>
        <taxon>Chloroflexota</taxon>
        <taxon>Chloroflexia</taxon>
        <taxon>Chloroflexales</taxon>
        <taxon>Roseiflexineae</taxon>
        <taxon>Roseiflexaceae</taxon>
        <taxon>Kouleothrix</taxon>
    </lineage>
</organism>
<dbReference type="GO" id="GO:0016020">
    <property type="term" value="C:membrane"/>
    <property type="evidence" value="ECO:0007669"/>
    <property type="project" value="UniProtKB-SubCell"/>
</dbReference>
<feature type="transmembrane region" description="Helical" evidence="7">
    <location>
        <begin position="164"/>
        <end position="185"/>
    </location>
</feature>
<dbReference type="HAMAP" id="MF_00445">
    <property type="entry name" value="NDH1_NuoN_1"/>
    <property type="match status" value="1"/>
</dbReference>